<organism evidence="3 4">
    <name type="scientific">Hasllibacter halocynthiae</name>
    <dbReference type="NCBI Taxonomy" id="595589"/>
    <lineage>
        <taxon>Bacteria</taxon>
        <taxon>Pseudomonadati</taxon>
        <taxon>Pseudomonadota</taxon>
        <taxon>Alphaproteobacteria</taxon>
        <taxon>Rhodobacterales</taxon>
        <taxon>Roseobacteraceae</taxon>
        <taxon>Hasllibacter</taxon>
    </lineage>
</organism>
<dbReference type="Pfam" id="PF00085">
    <property type="entry name" value="Thioredoxin"/>
    <property type="match status" value="1"/>
</dbReference>
<dbReference type="InterPro" id="IPR036249">
    <property type="entry name" value="Thioredoxin-like_sf"/>
</dbReference>
<dbReference type="PANTHER" id="PTHR45663">
    <property type="entry name" value="GEO12009P1"/>
    <property type="match status" value="1"/>
</dbReference>
<dbReference type="GO" id="GO:0045454">
    <property type="term" value="P:cell redox homeostasis"/>
    <property type="evidence" value="ECO:0007669"/>
    <property type="project" value="TreeGrafter"/>
</dbReference>
<name>A0A2T0X359_9RHOB</name>
<dbReference type="PROSITE" id="PS51352">
    <property type="entry name" value="THIOREDOXIN_2"/>
    <property type="match status" value="1"/>
</dbReference>
<dbReference type="EMBL" id="PVTT01000002">
    <property type="protein sequence ID" value="PRY93386.1"/>
    <property type="molecule type" value="Genomic_DNA"/>
</dbReference>
<dbReference type="OrthoDB" id="7950124at2"/>
<accession>A0A2T0X359</accession>
<dbReference type="Gene3D" id="3.40.30.10">
    <property type="entry name" value="Glutaredoxin"/>
    <property type="match status" value="1"/>
</dbReference>
<dbReference type="InterPro" id="IPR013766">
    <property type="entry name" value="Thioredoxin_domain"/>
</dbReference>
<feature type="domain" description="Thioredoxin" evidence="2">
    <location>
        <begin position="7"/>
        <end position="134"/>
    </location>
</feature>
<keyword evidence="4" id="KW-1185">Reference proteome</keyword>
<dbReference type="GO" id="GO:0005829">
    <property type="term" value="C:cytosol"/>
    <property type="evidence" value="ECO:0007669"/>
    <property type="project" value="TreeGrafter"/>
</dbReference>
<dbReference type="GO" id="GO:0015035">
    <property type="term" value="F:protein-disulfide reductase activity"/>
    <property type="evidence" value="ECO:0007669"/>
    <property type="project" value="TreeGrafter"/>
</dbReference>
<evidence type="ECO:0000259" key="2">
    <source>
        <dbReference type="PROSITE" id="PS51352"/>
    </source>
</evidence>
<dbReference type="CDD" id="cd02947">
    <property type="entry name" value="TRX_family"/>
    <property type="match status" value="1"/>
</dbReference>
<keyword evidence="3" id="KW-0413">Isomerase</keyword>
<dbReference type="SUPFAM" id="SSF52833">
    <property type="entry name" value="Thioredoxin-like"/>
    <property type="match status" value="1"/>
</dbReference>
<dbReference type="PANTHER" id="PTHR45663:SF11">
    <property type="entry name" value="GEO12009P1"/>
    <property type="match status" value="1"/>
</dbReference>
<dbReference type="AlphaFoldDB" id="A0A2T0X359"/>
<proteinExistence type="predicted"/>
<dbReference type="Proteomes" id="UP000238801">
    <property type="component" value="Unassembled WGS sequence"/>
</dbReference>
<reference evidence="3 4" key="1">
    <citation type="submission" date="2018-03" db="EMBL/GenBank/DDBJ databases">
        <title>Genomic Encyclopedia of Archaeal and Bacterial Type Strains, Phase II (KMG-II): from individual species to whole genera.</title>
        <authorList>
            <person name="Goeker M."/>
        </authorList>
    </citation>
    <scope>NUCLEOTIDE SEQUENCE [LARGE SCALE GENOMIC DNA]</scope>
    <source>
        <strain evidence="3 4">DSM 29318</strain>
    </source>
</reference>
<feature type="chain" id="PRO_5015430046" evidence="1">
    <location>
        <begin position="22"/>
        <end position="135"/>
    </location>
</feature>
<dbReference type="GO" id="GO:0016853">
    <property type="term" value="F:isomerase activity"/>
    <property type="evidence" value="ECO:0007669"/>
    <property type="project" value="UniProtKB-KW"/>
</dbReference>
<comment type="caution">
    <text evidence="3">The sequence shown here is derived from an EMBL/GenBank/DDBJ whole genome shotgun (WGS) entry which is preliminary data.</text>
</comment>
<feature type="signal peptide" evidence="1">
    <location>
        <begin position="1"/>
        <end position="21"/>
    </location>
</feature>
<protein>
    <submittedName>
        <fullName evidence="3">Thiol-disulfide isomerase/thioredoxin</fullName>
    </submittedName>
</protein>
<gene>
    <name evidence="3" type="ORF">BCF33_2254</name>
</gene>
<evidence type="ECO:0000313" key="3">
    <source>
        <dbReference type="EMBL" id="PRY93386.1"/>
    </source>
</evidence>
<keyword evidence="1" id="KW-0732">Signal</keyword>
<dbReference type="RefSeq" id="WP_106160983.1">
    <property type="nucleotide sequence ID" value="NZ_PVTT01000002.1"/>
</dbReference>
<sequence length="135" mass="14229">MDRRTLLLAAATAPWAGAASAFGRPAGPEAVAEALARGDTVLVDFWASWCSTCRSQSRTMEELTAANPAYEGAITFIQVDWDQHGDSDLARRLNVPRRSTLVALKGDQEIGRVIAGTGTSQIQGLLDAALAASAD</sequence>
<evidence type="ECO:0000256" key="1">
    <source>
        <dbReference type="SAM" id="SignalP"/>
    </source>
</evidence>
<evidence type="ECO:0000313" key="4">
    <source>
        <dbReference type="Proteomes" id="UP000238801"/>
    </source>
</evidence>